<dbReference type="InterPro" id="IPR013527">
    <property type="entry name" value="YicC-like_N"/>
</dbReference>
<feature type="domain" description="Endoribonuclease YicC-like C-terminal" evidence="7">
    <location>
        <begin position="173"/>
        <end position="290"/>
    </location>
</feature>
<dbReference type="Pfam" id="PF03755">
    <property type="entry name" value="YicC-like_N"/>
    <property type="match status" value="1"/>
</dbReference>
<evidence type="ECO:0000256" key="2">
    <source>
        <dbReference type="ARBA" id="ARBA00022722"/>
    </source>
</evidence>
<dbReference type="InterPro" id="IPR013551">
    <property type="entry name" value="YicC-like_C"/>
</dbReference>
<organism evidence="8">
    <name type="scientific">Roseihalotalea indica</name>
    <dbReference type="NCBI Taxonomy" id="2867963"/>
    <lineage>
        <taxon>Bacteria</taxon>
        <taxon>Pseudomonadati</taxon>
        <taxon>Bacteroidota</taxon>
        <taxon>Cytophagia</taxon>
        <taxon>Cytophagales</taxon>
        <taxon>Catalimonadaceae</taxon>
        <taxon>Roseihalotalea</taxon>
    </lineage>
</organism>
<keyword evidence="2" id="KW-0540">Nuclease</keyword>
<sequence>MILSMTGYGKSQFENDEITISAEIKTLNSKYLDASIKLPRTLSAYEIETRNLLSESLTRGKVSLSVEIADKRATAEGGQINRELLKAYFTTYQQIASELNEAPPDLFRLAAQSPDVIQNKTLEDVDPETWALVRSCIKEAAKHCNDFRQQEGDALEKDFKHNIDQISETLALIQKQVPERNANFRERLQSQLNELPKDTIDENRFEQEMIYYLEKLDINEEIVRLSNHLSFFKKVLAEPYSSGKKLGFISQEIGREINTIGAKANDAVIQHHVVRMKEELEKIKEQVLNIL</sequence>
<dbReference type="Pfam" id="PF08340">
    <property type="entry name" value="YicC-like_C"/>
    <property type="match status" value="1"/>
</dbReference>
<proteinExistence type="inferred from homology"/>
<comment type="similarity">
    <text evidence="5">Belongs to the YicC/YloC family.</text>
</comment>
<feature type="domain" description="Endoribonuclease YicC-like N-terminal" evidence="6">
    <location>
        <begin position="2"/>
        <end position="156"/>
    </location>
</feature>
<reference evidence="8" key="2">
    <citation type="journal article" date="2024" name="Antonie Van Leeuwenhoek">
        <title>Roseihalotalea indica gen. nov., sp. nov., a halophilic Bacteroidetes from mesopelagic Southwest Indian Ocean with higher carbohydrate metabolic potential.</title>
        <authorList>
            <person name="Chen B."/>
            <person name="Zhang M."/>
            <person name="Lin D."/>
            <person name="Ye J."/>
            <person name="Tang K."/>
        </authorList>
    </citation>
    <scope>NUCLEOTIDE SEQUENCE</scope>
    <source>
        <strain evidence="8">TK19036</strain>
    </source>
</reference>
<evidence type="ECO:0000256" key="5">
    <source>
        <dbReference type="ARBA" id="ARBA00035648"/>
    </source>
</evidence>
<comment type="cofactor">
    <cofactor evidence="1">
        <name>a divalent metal cation</name>
        <dbReference type="ChEBI" id="CHEBI:60240"/>
    </cofactor>
</comment>
<protein>
    <submittedName>
        <fullName evidence="8">YicC family protein</fullName>
    </submittedName>
</protein>
<evidence type="ECO:0000259" key="7">
    <source>
        <dbReference type="Pfam" id="PF08340"/>
    </source>
</evidence>
<gene>
    <name evidence="8" type="ORF">K4G66_15045</name>
</gene>
<dbReference type="EMBL" id="CP120682">
    <property type="protein sequence ID" value="WKN40008.1"/>
    <property type="molecule type" value="Genomic_DNA"/>
</dbReference>
<keyword evidence="4" id="KW-0378">Hydrolase</keyword>
<evidence type="ECO:0000256" key="4">
    <source>
        <dbReference type="ARBA" id="ARBA00022801"/>
    </source>
</evidence>
<evidence type="ECO:0000256" key="1">
    <source>
        <dbReference type="ARBA" id="ARBA00001968"/>
    </source>
</evidence>
<dbReference type="PANTHER" id="PTHR30636">
    <property type="entry name" value="UPF0701 PROTEIN YICC"/>
    <property type="match status" value="1"/>
</dbReference>
<evidence type="ECO:0000259" key="6">
    <source>
        <dbReference type="Pfam" id="PF03755"/>
    </source>
</evidence>
<dbReference type="NCBIfam" id="TIGR00255">
    <property type="entry name" value="YicC/YloC family endoribonuclease"/>
    <property type="match status" value="1"/>
</dbReference>
<evidence type="ECO:0000256" key="3">
    <source>
        <dbReference type="ARBA" id="ARBA00022759"/>
    </source>
</evidence>
<dbReference type="PANTHER" id="PTHR30636:SF3">
    <property type="entry name" value="UPF0701 PROTEIN YICC"/>
    <property type="match status" value="1"/>
</dbReference>
<dbReference type="InterPro" id="IPR005229">
    <property type="entry name" value="YicC/YloC-like"/>
</dbReference>
<keyword evidence="3" id="KW-0255">Endonuclease</keyword>
<evidence type="ECO:0000313" key="8">
    <source>
        <dbReference type="EMBL" id="WKN40008.1"/>
    </source>
</evidence>
<dbReference type="AlphaFoldDB" id="A0AA49PZ32"/>
<dbReference type="GO" id="GO:0016787">
    <property type="term" value="F:hydrolase activity"/>
    <property type="evidence" value="ECO:0007669"/>
    <property type="project" value="UniProtKB-KW"/>
</dbReference>
<accession>A0AA49PZ32</accession>
<name>A0AA49PZ32_9BACT</name>
<reference evidence="8" key="1">
    <citation type="journal article" date="2023" name="Comput. Struct. Biotechnol. J.">
        <title>Discovery of a novel marine Bacteroidetes with a rich repertoire of carbohydrate-active enzymes.</title>
        <authorList>
            <person name="Chen B."/>
            <person name="Liu G."/>
            <person name="Chen Q."/>
            <person name="Wang H."/>
            <person name="Liu L."/>
            <person name="Tang K."/>
        </authorList>
    </citation>
    <scope>NUCLEOTIDE SEQUENCE</scope>
    <source>
        <strain evidence="8">TK19036</strain>
    </source>
</reference>
<dbReference type="GO" id="GO:0004521">
    <property type="term" value="F:RNA endonuclease activity"/>
    <property type="evidence" value="ECO:0007669"/>
    <property type="project" value="InterPro"/>
</dbReference>